<reference evidence="5 6" key="1">
    <citation type="journal article" date="2016" name="G3 (Bethesda)">
        <title>First Draft Assembly and Annotation of the Genome of a California Endemic Oak Quercus lobata Nee (Fagaceae).</title>
        <authorList>
            <person name="Sork V.L."/>
            <person name="Fitz-Gibbon S.T."/>
            <person name="Puiu D."/>
            <person name="Crepeau M."/>
            <person name="Gugger P.F."/>
            <person name="Sherman R."/>
            <person name="Stevens K."/>
            <person name="Langley C.H."/>
            <person name="Pellegrini M."/>
            <person name="Salzberg S.L."/>
        </authorList>
    </citation>
    <scope>NUCLEOTIDE SEQUENCE [LARGE SCALE GENOMIC DNA]</scope>
    <source>
        <strain evidence="5 6">cv. SW786</strain>
    </source>
</reference>
<protein>
    <recommendedName>
        <fullName evidence="4">Bulb-type lectin domain-containing protein</fullName>
    </recommendedName>
</protein>
<evidence type="ECO:0000313" key="5">
    <source>
        <dbReference type="EnsemblPlants" id="QL04p082497:mrna:CDS:1"/>
    </source>
</evidence>
<evidence type="ECO:0000256" key="1">
    <source>
        <dbReference type="ARBA" id="ARBA00022729"/>
    </source>
</evidence>
<dbReference type="InParanoid" id="A0A7N2LKL6"/>
<keyword evidence="6" id="KW-1185">Reference proteome</keyword>
<dbReference type="Gramene" id="QL04p082497:mrna">
    <property type="protein sequence ID" value="QL04p082497:mrna:CDS:1"/>
    <property type="gene ID" value="QL04p082497"/>
</dbReference>
<reference evidence="5" key="2">
    <citation type="submission" date="2021-01" db="UniProtKB">
        <authorList>
            <consortium name="EnsemblPlants"/>
        </authorList>
    </citation>
    <scope>IDENTIFICATION</scope>
</reference>
<keyword evidence="1" id="KW-0732">Signal</keyword>
<evidence type="ECO:0000259" key="4">
    <source>
        <dbReference type="Pfam" id="PF01453"/>
    </source>
</evidence>
<dbReference type="EnsemblPlants" id="QL04p082497:mrna">
    <property type="protein sequence ID" value="QL04p082497:mrna:CDS:1"/>
    <property type="gene ID" value="QL04p082497"/>
</dbReference>
<keyword evidence="2" id="KW-1015">Disulfide bond</keyword>
<accession>A0A7N2LKL6</accession>
<dbReference type="InterPro" id="IPR001480">
    <property type="entry name" value="Bulb-type_lectin_dom"/>
</dbReference>
<evidence type="ECO:0000256" key="3">
    <source>
        <dbReference type="ARBA" id="ARBA00023180"/>
    </source>
</evidence>
<name>A0A7N2LKL6_QUELO</name>
<keyword evidence="3" id="KW-0325">Glycoprotein</keyword>
<sequence>MKRVLWQSFDYPSDILLPQMKLGVSHKTGKTWLLTSWRRGEVYWSSGALMGGKGFKNISPNVTSMYDFVIVSNKDEEYFYFSKRNQILVSEWLLSPMGQLKDLKGEDIARADNCDGYNTNGGCQTWKQPMCRRQGDRFDIRPGYLVAG</sequence>
<evidence type="ECO:0000256" key="2">
    <source>
        <dbReference type="ARBA" id="ARBA00023157"/>
    </source>
</evidence>
<dbReference type="Pfam" id="PF01453">
    <property type="entry name" value="B_lectin"/>
    <property type="match status" value="1"/>
</dbReference>
<dbReference type="InterPro" id="IPR036426">
    <property type="entry name" value="Bulb-type_lectin_dom_sf"/>
</dbReference>
<proteinExistence type="predicted"/>
<organism evidence="5 6">
    <name type="scientific">Quercus lobata</name>
    <name type="common">Valley oak</name>
    <dbReference type="NCBI Taxonomy" id="97700"/>
    <lineage>
        <taxon>Eukaryota</taxon>
        <taxon>Viridiplantae</taxon>
        <taxon>Streptophyta</taxon>
        <taxon>Embryophyta</taxon>
        <taxon>Tracheophyta</taxon>
        <taxon>Spermatophyta</taxon>
        <taxon>Magnoliopsida</taxon>
        <taxon>eudicotyledons</taxon>
        <taxon>Gunneridae</taxon>
        <taxon>Pentapetalae</taxon>
        <taxon>rosids</taxon>
        <taxon>fabids</taxon>
        <taxon>Fagales</taxon>
        <taxon>Fagaceae</taxon>
        <taxon>Quercus</taxon>
    </lineage>
</organism>
<feature type="domain" description="Bulb-type lectin" evidence="4">
    <location>
        <begin position="2"/>
        <end position="38"/>
    </location>
</feature>
<evidence type="ECO:0000313" key="6">
    <source>
        <dbReference type="Proteomes" id="UP000594261"/>
    </source>
</evidence>
<dbReference type="Proteomes" id="UP000594261">
    <property type="component" value="Chromosome 4"/>
</dbReference>
<dbReference type="OMA" id="ARADNCD"/>
<dbReference type="EMBL" id="LRBV02000004">
    <property type="status" value="NOT_ANNOTATED_CDS"/>
    <property type="molecule type" value="Genomic_DNA"/>
</dbReference>
<dbReference type="SUPFAM" id="SSF51110">
    <property type="entry name" value="alpha-D-mannose-specific plant lectins"/>
    <property type="match status" value="1"/>
</dbReference>
<dbReference type="PANTHER" id="PTHR32444:SF183">
    <property type="entry name" value="APPLE DOMAIN-CONTAINING PROTEIN"/>
    <property type="match status" value="1"/>
</dbReference>
<dbReference type="AlphaFoldDB" id="A0A7N2LKL6"/>
<dbReference type="PANTHER" id="PTHR32444">
    <property type="entry name" value="BULB-TYPE LECTIN DOMAIN-CONTAINING PROTEIN"/>
    <property type="match status" value="1"/>
</dbReference>